<dbReference type="InterPro" id="IPR014044">
    <property type="entry name" value="CAP_dom"/>
</dbReference>
<evidence type="ECO:0000313" key="3">
    <source>
        <dbReference type="EMBL" id="CAH3111339.1"/>
    </source>
</evidence>
<dbReference type="Gene3D" id="3.40.33.10">
    <property type="entry name" value="CAP"/>
    <property type="match status" value="1"/>
</dbReference>
<keyword evidence="1" id="KW-0812">Transmembrane</keyword>
<dbReference type="SMART" id="SM00198">
    <property type="entry name" value="SCP"/>
    <property type="match status" value="1"/>
</dbReference>
<organism evidence="3 4">
    <name type="scientific">Pocillopora meandrina</name>
    <dbReference type="NCBI Taxonomy" id="46732"/>
    <lineage>
        <taxon>Eukaryota</taxon>
        <taxon>Metazoa</taxon>
        <taxon>Cnidaria</taxon>
        <taxon>Anthozoa</taxon>
        <taxon>Hexacorallia</taxon>
        <taxon>Scleractinia</taxon>
        <taxon>Astrocoeniina</taxon>
        <taxon>Pocilloporidae</taxon>
        <taxon>Pocillopora</taxon>
    </lineage>
</organism>
<gene>
    <name evidence="3" type="ORF">PMEA_00004058</name>
</gene>
<dbReference type="EMBL" id="CALNXJ010000012">
    <property type="protein sequence ID" value="CAH3111339.1"/>
    <property type="molecule type" value="Genomic_DNA"/>
</dbReference>
<evidence type="ECO:0000256" key="1">
    <source>
        <dbReference type="SAM" id="Phobius"/>
    </source>
</evidence>
<dbReference type="AlphaFoldDB" id="A0AAU9WDZ8"/>
<comment type="caution">
    <text evidence="3">The sequence shown here is derived from an EMBL/GenBank/DDBJ whole genome shotgun (WGS) entry which is preliminary data.</text>
</comment>
<name>A0AAU9WDZ8_9CNID</name>
<dbReference type="PANTHER" id="PTHR10334">
    <property type="entry name" value="CYSTEINE-RICH SECRETORY PROTEIN-RELATED"/>
    <property type="match status" value="1"/>
</dbReference>
<evidence type="ECO:0000313" key="4">
    <source>
        <dbReference type="Proteomes" id="UP001159428"/>
    </source>
</evidence>
<dbReference type="InterPro" id="IPR035940">
    <property type="entry name" value="CAP_sf"/>
</dbReference>
<dbReference type="Proteomes" id="UP001159428">
    <property type="component" value="Unassembled WGS sequence"/>
</dbReference>
<feature type="domain" description="SCP" evidence="2">
    <location>
        <begin position="47"/>
        <end position="186"/>
    </location>
</feature>
<feature type="transmembrane region" description="Helical" evidence="1">
    <location>
        <begin position="20"/>
        <end position="37"/>
    </location>
</feature>
<dbReference type="PRINTS" id="PR00837">
    <property type="entry name" value="V5TPXLIKE"/>
</dbReference>
<dbReference type="SUPFAM" id="SSF55797">
    <property type="entry name" value="PR-1-like"/>
    <property type="match status" value="1"/>
</dbReference>
<dbReference type="InterPro" id="IPR001283">
    <property type="entry name" value="CRISP-related"/>
</dbReference>
<sequence>MFYNRLFFSQINEEDMLRESWLGAVVLLVIFCVVGFGNKAQETTINVLPHRALLAHNKYRAVHHSPALNWSEGLAAEARALAQNLATQSSLSARKDSAMDLGQNLAKLAGSMACEDAGEIATNLWYSQANNYSYSDPRLNADTDTFTQVVWKGTQELGIGCARSSAAPSGPLYVVALYKPAGNIPKLLRKNVFEPGPRGDDPDVYSTLFRRQFEGSKSLRKVKSVGRIQRKSRQLRLIT</sequence>
<dbReference type="InterPro" id="IPR034113">
    <property type="entry name" value="SCP_GAPR1-like"/>
</dbReference>
<keyword evidence="4" id="KW-1185">Reference proteome</keyword>
<dbReference type="Pfam" id="PF00188">
    <property type="entry name" value="CAP"/>
    <property type="match status" value="1"/>
</dbReference>
<evidence type="ECO:0000259" key="2">
    <source>
        <dbReference type="SMART" id="SM00198"/>
    </source>
</evidence>
<dbReference type="CDD" id="cd05382">
    <property type="entry name" value="CAP_GAPR1-like"/>
    <property type="match status" value="1"/>
</dbReference>
<keyword evidence="1" id="KW-1133">Transmembrane helix</keyword>
<proteinExistence type="predicted"/>
<keyword evidence="1" id="KW-0472">Membrane</keyword>
<reference evidence="3 4" key="1">
    <citation type="submission" date="2022-05" db="EMBL/GenBank/DDBJ databases">
        <authorList>
            <consortium name="Genoscope - CEA"/>
            <person name="William W."/>
        </authorList>
    </citation>
    <scope>NUCLEOTIDE SEQUENCE [LARGE SCALE GENOMIC DNA]</scope>
</reference>
<accession>A0AAU9WDZ8</accession>
<protein>
    <recommendedName>
        <fullName evidence="2">SCP domain-containing protein</fullName>
    </recommendedName>
</protein>